<dbReference type="STRING" id="2094558.A0A314Z374"/>
<reference evidence="1 2" key="1">
    <citation type="submission" date="2018-02" db="EMBL/GenBank/DDBJ databases">
        <title>Draft genome of wild Prunus yedoensis var. nudiflora.</title>
        <authorList>
            <person name="Baek S."/>
            <person name="Kim J.-H."/>
            <person name="Choi K."/>
            <person name="Kim G.-B."/>
            <person name="Cho A."/>
            <person name="Jang H."/>
            <person name="Shin C.-H."/>
            <person name="Yu H.-J."/>
            <person name="Mun J.-H."/>
        </authorList>
    </citation>
    <scope>NUCLEOTIDE SEQUENCE [LARGE SCALE GENOMIC DNA]</scope>
    <source>
        <strain evidence="2">cv. Jeju island</strain>
        <tissue evidence="1">Leaf</tissue>
    </source>
</reference>
<evidence type="ECO:0000313" key="2">
    <source>
        <dbReference type="Proteomes" id="UP000250321"/>
    </source>
</evidence>
<name>A0A314Z374_PRUYE</name>
<keyword evidence="2" id="KW-1185">Reference proteome</keyword>
<dbReference type="EMBL" id="PJQY01000377">
    <property type="protein sequence ID" value="PQQ11934.1"/>
    <property type="molecule type" value="Genomic_DNA"/>
</dbReference>
<protein>
    <submittedName>
        <fullName evidence="1">Flavin-dependent oxidoreductase FOX5-like</fullName>
    </submittedName>
</protein>
<accession>A0A314Z374</accession>
<dbReference type="AlphaFoldDB" id="A0A314Z374"/>
<proteinExistence type="predicted"/>
<evidence type="ECO:0000313" key="1">
    <source>
        <dbReference type="EMBL" id="PQQ11934.1"/>
    </source>
</evidence>
<sequence>MLKRIKLGTYSAINKTIWVKEQRKSPKSIILFNVTKTILFNVTKTIEKGSTDVTYKWQTVAPELPEDLFLRAMPQVKNINTKGNMTLAVSFIGQFLGQSEEVVALLNERFPELGLQQTDCHEVR</sequence>
<dbReference type="Proteomes" id="UP000250321">
    <property type="component" value="Unassembled WGS sequence"/>
</dbReference>
<comment type="caution">
    <text evidence="1">The sequence shown here is derived from an EMBL/GenBank/DDBJ whole genome shotgun (WGS) entry which is preliminary data.</text>
</comment>
<gene>
    <name evidence="1" type="ORF">Pyn_26924</name>
</gene>
<organism evidence="1 2">
    <name type="scientific">Prunus yedoensis var. nudiflora</name>
    <dbReference type="NCBI Taxonomy" id="2094558"/>
    <lineage>
        <taxon>Eukaryota</taxon>
        <taxon>Viridiplantae</taxon>
        <taxon>Streptophyta</taxon>
        <taxon>Embryophyta</taxon>
        <taxon>Tracheophyta</taxon>
        <taxon>Spermatophyta</taxon>
        <taxon>Magnoliopsida</taxon>
        <taxon>eudicotyledons</taxon>
        <taxon>Gunneridae</taxon>
        <taxon>Pentapetalae</taxon>
        <taxon>rosids</taxon>
        <taxon>fabids</taxon>
        <taxon>Rosales</taxon>
        <taxon>Rosaceae</taxon>
        <taxon>Amygdaloideae</taxon>
        <taxon>Amygdaleae</taxon>
        <taxon>Prunus</taxon>
    </lineage>
</organism>
<dbReference type="Gene3D" id="3.40.462.20">
    <property type="match status" value="1"/>
</dbReference>
<dbReference type="OrthoDB" id="407275at2759"/>
<dbReference type="PANTHER" id="PTHR32448">
    <property type="entry name" value="OS08G0158400 PROTEIN"/>
    <property type="match status" value="1"/>
</dbReference>